<organism evidence="1 2">
    <name type="scientific">Saccharibacillus sacchari</name>
    <dbReference type="NCBI Taxonomy" id="456493"/>
    <lineage>
        <taxon>Bacteria</taxon>
        <taxon>Bacillati</taxon>
        <taxon>Bacillota</taxon>
        <taxon>Bacilli</taxon>
        <taxon>Bacillales</taxon>
        <taxon>Paenibacillaceae</taxon>
        <taxon>Saccharibacillus</taxon>
    </lineage>
</organism>
<evidence type="ECO:0000313" key="1">
    <source>
        <dbReference type="EMBL" id="MEJ8304330.1"/>
    </source>
</evidence>
<evidence type="ECO:0000313" key="2">
    <source>
        <dbReference type="Proteomes" id="UP001380953"/>
    </source>
</evidence>
<protein>
    <submittedName>
        <fullName evidence="1">Helix-turn-helix domain-containing protein</fullName>
    </submittedName>
</protein>
<dbReference type="EMBL" id="JBBKAR010000033">
    <property type="protein sequence ID" value="MEJ8304330.1"/>
    <property type="molecule type" value="Genomic_DNA"/>
</dbReference>
<reference evidence="1" key="1">
    <citation type="submission" date="2024-03" db="EMBL/GenBank/DDBJ databases">
        <title>Whole genome sequecning of epiphytes from Marcgravia umbellata leaves.</title>
        <authorList>
            <person name="Kumar G."/>
            <person name="Savka M.A."/>
        </authorList>
    </citation>
    <scope>NUCLEOTIDE SEQUENCE</scope>
    <source>
        <strain evidence="1">RIT_BL5</strain>
    </source>
</reference>
<sequence>MNGRRIKKTVFNHLILSYTVLSVLLVGAMGGYWYVQANQVMHQEIVNESMSRIGAAQSFIENTLLKKYEDNLQNKALAVRFIENNSNLNLLLYGGWKGNLSRVASFRSDLEFFKLENEGIMNVSVYFPKQDYLIDAKRFYMKTSNSPEAGYFANIDRKPFKRWSARTDAEGNQVLSYMIKLPYAAANAEPDGYFLIDVDIRYLQHAITPMLGTAQDRLLITDDAGRQLFSVGSENESVIAILTKVAYSQTESFTTIPEKGSTGIVSKLPAENSDHEWTYAMYRPQNSVTVLTERLKAGLLTVCGIIALFGMLMSVFFSKRLYIPVQRLLNKASSIRPTPSHSVHANEYTMIGDAFSFMNDKIVDLETQARRSERIGQLLGLRPEFEQTEQSPQGKAYRAAYLYMTEGTTDQLRQTFDRSLCVSGEWIFLNEREAVILYTFPFDREPVYAEWIEEIRQLANGVCSRVAFRASIGCLASTESEIADSYRTALSAARYHFIRGEDAIIVHDSLKTQSSDPLLFRHEHYFNALKAGDRSGIQTFLAHFSDSLKKGDLQIDVVELAVLQLIAQLYQCMIELKLQYLLPEAGLFEELKGDTLEETMQQILELSNRVAESRSMESNHAHAEVIRTIQTYIQQHLHEDLSLQILSREISLAPAYISTLFSEVTKNSFTEYVTRLRLEKASELLVEKPRMSVASIAEQVGYRNAQYFHSKFKARYGVTPVQYRKAKREDEDWVPLKS</sequence>
<gene>
    <name evidence="1" type="ORF">WKI47_10545</name>
</gene>
<proteinExistence type="predicted"/>
<comment type="caution">
    <text evidence="1">The sequence shown here is derived from an EMBL/GenBank/DDBJ whole genome shotgun (WGS) entry which is preliminary data.</text>
</comment>
<keyword evidence="2" id="KW-1185">Reference proteome</keyword>
<name>A0ACC6PBP7_9BACL</name>
<dbReference type="Proteomes" id="UP001380953">
    <property type="component" value="Unassembled WGS sequence"/>
</dbReference>
<accession>A0ACC6PBP7</accession>